<dbReference type="Proteomes" id="UP000830375">
    <property type="component" value="Unassembled WGS sequence"/>
</dbReference>
<dbReference type="PANTHER" id="PTHR15934">
    <property type="entry name" value="RNA 2',3'-CYCLIC PHOSPHODIESTERASE"/>
    <property type="match status" value="1"/>
</dbReference>
<feature type="region of interest" description="Disordered" evidence="1">
    <location>
        <begin position="73"/>
        <end position="107"/>
    </location>
</feature>
<dbReference type="PANTHER" id="PTHR15934:SF6">
    <property type="entry name" value="A-KINASE ANCHOR PROTEIN 7 ISOFORM GAMMA"/>
    <property type="match status" value="1"/>
</dbReference>
<dbReference type="EMBL" id="JACTAM010000020">
    <property type="protein sequence ID" value="KAI2652420.1"/>
    <property type="molecule type" value="Genomic_DNA"/>
</dbReference>
<feature type="compositionally biased region" description="Low complexity" evidence="1">
    <location>
        <begin position="73"/>
        <end position="90"/>
    </location>
</feature>
<proteinExistence type="predicted"/>
<sequence>MISRHFLFARALTRLTRVFNADIHSEVIKSRRVKLRVGSQSYETHRLSCVSVQHATVCAEDHSDIMEEINNNSVSTQQEQSTTQQKSTTKAVKKVKKPKKELKKVSGKKKKQKEAECACDLMAELPFANTEVWKELGFSSAESSVKKKRKRGDSGRVESEEDDDKKKKKKEAARPNYFVSIKQAVQDVQKLVLEKDSRLAVSTLSELESPLNALLEGRRLILPFCGIGHFKQEVAFVQITEGEHLSKLTLMAESVKKAFEERGIASGDDKAFKPHLTFLKLSRAPKLRKQTDSMACGCCFSMWRTQIGGSSIIFPQDTLPAEVIGHDRRFHSYCTLSLPWPGVKKLDPALFSEFEGRVFGDECVCRLDLCSMLKKKSADGYYHREKSVSFSE</sequence>
<organism evidence="3 4">
    <name type="scientific">Labeo rohita</name>
    <name type="common">Indian major carp</name>
    <name type="synonym">Cyprinus rohita</name>
    <dbReference type="NCBI Taxonomy" id="84645"/>
    <lineage>
        <taxon>Eukaryota</taxon>
        <taxon>Metazoa</taxon>
        <taxon>Chordata</taxon>
        <taxon>Craniata</taxon>
        <taxon>Vertebrata</taxon>
        <taxon>Euteleostomi</taxon>
        <taxon>Actinopterygii</taxon>
        <taxon>Neopterygii</taxon>
        <taxon>Teleostei</taxon>
        <taxon>Ostariophysi</taxon>
        <taxon>Cypriniformes</taxon>
        <taxon>Cyprinidae</taxon>
        <taxon>Labeoninae</taxon>
        <taxon>Labeonini</taxon>
        <taxon>Labeo</taxon>
    </lineage>
</organism>
<protein>
    <submittedName>
        <fullName evidence="3">A-kinase anchor protein 7 isoform gamma</fullName>
    </submittedName>
</protein>
<accession>A0ABQ8LP45</accession>
<dbReference type="InterPro" id="IPR019510">
    <property type="entry name" value="AKAP7-like_phosphoesterase"/>
</dbReference>
<comment type="caution">
    <text evidence="3">The sequence shown here is derived from an EMBL/GenBank/DDBJ whole genome shotgun (WGS) entry which is preliminary data.</text>
</comment>
<dbReference type="InterPro" id="IPR052641">
    <property type="entry name" value="AKAP7_isoform_gamma"/>
</dbReference>
<evidence type="ECO:0000256" key="1">
    <source>
        <dbReference type="SAM" id="MobiDB-lite"/>
    </source>
</evidence>
<dbReference type="InterPro" id="IPR009097">
    <property type="entry name" value="Cyclic_Pdiesterase"/>
</dbReference>
<keyword evidence="4" id="KW-1185">Reference proteome</keyword>
<dbReference type="SUPFAM" id="SSF55144">
    <property type="entry name" value="LigT-like"/>
    <property type="match status" value="1"/>
</dbReference>
<evidence type="ECO:0000259" key="2">
    <source>
        <dbReference type="Pfam" id="PF10469"/>
    </source>
</evidence>
<evidence type="ECO:0000313" key="3">
    <source>
        <dbReference type="EMBL" id="KAI2652420.1"/>
    </source>
</evidence>
<reference evidence="3 4" key="1">
    <citation type="submission" date="2022-01" db="EMBL/GenBank/DDBJ databases">
        <title>A high-quality chromosome-level genome assembly of rohu carp, Labeo rohita.</title>
        <authorList>
            <person name="Arick M.A. II"/>
            <person name="Hsu C.-Y."/>
            <person name="Magbanua Z."/>
            <person name="Pechanova O."/>
            <person name="Grover C."/>
            <person name="Miller E."/>
            <person name="Thrash A."/>
            <person name="Ezzel L."/>
            <person name="Alam S."/>
            <person name="Benzie J."/>
            <person name="Hamilton M."/>
            <person name="Karsi A."/>
            <person name="Lawrence M.L."/>
            <person name="Peterson D.G."/>
        </authorList>
    </citation>
    <scope>NUCLEOTIDE SEQUENCE [LARGE SCALE GENOMIC DNA]</scope>
    <source>
        <strain evidence="4">BAU-BD-2019</strain>
        <tissue evidence="3">Blood</tissue>
    </source>
</reference>
<feature type="region of interest" description="Disordered" evidence="1">
    <location>
        <begin position="144"/>
        <end position="171"/>
    </location>
</feature>
<name>A0ABQ8LP45_LABRO</name>
<feature type="compositionally biased region" description="Basic residues" evidence="1">
    <location>
        <begin position="91"/>
        <end position="107"/>
    </location>
</feature>
<feature type="domain" description="A-kinase anchor protein 7-like phosphoesterase" evidence="2">
    <location>
        <begin position="194"/>
        <end position="390"/>
    </location>
</feature>
<evidence type="ECO:0000313" key="4">
    <source>
        <dbReference type="Proteomes" id="UP000830375"/>
    </source>
</evidence>
<dbReference type="Gene3D" id="3.90.1140.10">
    <property type="entry name" value="Cyclic phosphodiesterase"/>
    <property type="match status" value="1"/>
</dbReference>
<gene>
    <name evidence="3" type="ORF">H4Q32_029182</name>
</gene>
<dbReference type="Pfam" id="PF10469">
    <property type="entry name" value="AKAP7_NLS"/>
    <property type="match status" value="1"/>
</dbReference>